<organism evidence="1 2">
    <name type="scientific">Exocentrus adspersus</name>
    <dbReference type="NCBI Taxonomy" id="1586481"/>
    <lineage>
        <taxon>Eukaryota</taxon>
        <taxon>Metazoa</taxon>
        <taxon>Ecdysozoa</taxon>
        <taxon>Arthropoda</taxon>
        <taxon>Hexapoda</taxon>
        <taxon>Insecta</taxon>
        <taxon>Pterygota</taxon>
        <taxon>Neoptera</taxon>
        <taxon>Endopterygota</taxon>
        <taxon>Coleoptera</taxon>
        <taxon>Polyphaga</taxon>
        <taxon>Cucujiformia</taxon>
        <taxon>Chrysomeloidea</taxon>
        <taxon>Cerambycidae</taxon>
        <taxon>Lamiinae</taxon>
        <taxon>Acanthocinini</taxon>
        <taxon>Exocentrus</taxon>
    </lineage>
</organism>
<reference evidence="1 2" key="1">
    <citation type="journal article" date="2023" name="Insect Mol. Biol.">
        <title>Genome sequencing provides insights into the evolution of gene families encoding plant cell wall-degrading enzymes in longhorned beetles.</title>
        <authorList>
            <person name="Shin N.R."/>
            <person name="Okamura Y."/>
            <person name="Kirsch R."/>
            <person name="Pauchet Y."/>
        </authorList>
    </citation>
    <scope>NUCLEOTIDE SEQUENCE [LARGE SCALE GENOMIC DNA]</scope>
    <source>
        <strain evidence="1">EAD_L_NR</strain>
    </source>
</reference>
<keyword evidence="2" id="KW-1185">Reference proteome</keyword>
<accession>A0AAV8VJF0</accession>
<dbReference type="Proteomes" id="UP001159042">
    <property type="component" value="Unassembled WGS sequence"/>
</dbReference>
<gene>
    <name evidence="1" type="ORF">NQ315_011341</name>
</gene>
<feature type="non-terminal residue" evidence="1">
    <location>
        <position position="111"/>
    </location>
</feature>
<evidence type="ECO:0000313" key="2">
    <source>
        <dbReference type="Proteomes" id="UP001159042"/>
    </source>
</evidence>
<comment type="caution">
    <text evidence="1">The sequence shown here is derived from an EMBL/GenBank/DDBJ whole genome shotgun (WGS) entry which is preliminary data.</text>
</comment>
<evidence type="ECO:0000313" key="1">
    <source>
        <dbReference type="EMBL" id="KAJ8914353.1"/>
    </source>
</evidence>
<dbReference type="EMBL" id="JANEYG010000074">
    <property type="protein sequence ID" value="KAJ8914353.1"/>
    <property type="molecule type" value="Genomic_DNA"/>
</dbReference>
<sequence>MVCGVVLAAFTVLLLVRRKKLLQRKKQWNLNNEHFQYILGLIETKIKRQDTSFREAISAKNRLQITLRFLATGETYRSLMYSTRVHESTISRFIPEVCNVIYQTLKSKYLQ</sequence>
<dbReference type="AlphaFoldDB" id="A0AAV8VJF0"/>
<protein>
    <recommendedName>
        <fullName evidence="3">Nuclease HARBI1</fullName>
    </recommendedName>
</protein>
<proteinExistence type="predicted"/>
<name>A0AAV8VJF0_9CUCU</name>
<evidence type="ECO:0008006" key="3">
    <source>
        <dbReference type="Google" id="ProtNLM"/>
    </source>
</evidence>